<keyword evidence="1" id="KW-1133">Transmembrane helix</keyword>
<keyword evidence="1" id="KW-0812">Transmembrane</keyword>
<reference evidence="2" key="1">
    <citation type="submission" date="2016-02" db="EMBL/GenBank/DDBJ databases">
        <title>WGS assembly of Manihot esculenta.</title>
        <authorList>
            <person name="Bredeson J.V."/>
            <person name="Prochnik S.E."/>
            <person name="Lyons J.B."/>
            <person name="Schmutz J."/>
            <person name="Grimwood J."/>
            <person name="Vrebalov J."/>
            <person name="Bart R.S."/>
            <person name="Amuge T."/>
            <person name="Ferguson M.E."/>
            <person name="Green R."/>
            <person name="Putnam N."/>
            <person name="Stites J."/>
            <person name="Rounsley S."/>
            <person name="Rokhsar D.S."/>
        </authorList>
    </citation>
    <scope>NUCLEOTIDE SEQUENCE [LARGE SCALE GENOMIC DNA]</scope>
    <source>
        <tissue evidence="2">Leaf</tissue>
    </source>
</reference>
<proteinExistence type="predicted"/>
<keyword evidence="1" id="KW-0472">Membrane</keyword>
<protein>
    <submittedName>
        <fullName evidence="2">Uncharacterized protein</fullName>
    </submittedName>
</protein>
<organism evidence="2">
    <name type="scientific">Manihot esculenta</name>
    <name type="common">Cassava</name>
    <name type="synonym">Jatropha manihot</name>
    <dbReference type="NCBI Taxonomy" id="3983"/>
    <lineage>
        <taxon>Eukaryota</taxon>
        <taxon>Viridiplantae</taxon>
        <taxon>Streptophyta</taxon>
        <taxon>Embryophyta</taxon>
        <taxon>Tracheophyta</taxon>
        <taxon>Spermatophyta</taxon>
        <taxon>Magnoliopsida</taxon>
        <taxon>eudicotyledons</taxon>
        <taxon>Gunneridae</taxon>
        <taxon>Pentapetalae</taxon>
        <taxon>rosids</taxon>
        <taxon>fabids</taxon>
        <taxon>Malpighiales</taxon>
        <taxon>Euphorbiaceae</taxon>
        <taxon>Crotonoideae</taxon>
        <taxon>Manihoteae</taxon>
        <taxon>Manihot</taxon>
    </lineage>
</organism>
<gene>
    <name evidence="2" type="ORF">MANES_04G081700</name>
</gene>
<accession>A0A2C9W346</accession>
<evidence type="ECO:0000256" key="1">
    <source>
        <dbReference type="SAM" id="Phobius"/>
    </source>
</evidence>
<evidence type="ECO:0000313" key="2">
    <source>
        <dbReference type="EMBL" id="OAY52413.1"/>
    </source>
</evidence>
<name>A0A2C9W346_MANES</name>
<feature type="transmembrane region" description="Helical" evidence="1">
    <location>
        <begin position="39"/>
        <end position="58"/>
    </location>
</feature>
<dbReference type="EMBL" id="CM004390">
    <property type="protein sequence ID" value="OAY52413.1"/>
    <property type="molecule type" value="Genomic_DNA"/>
</dbReference>
<sequence>MLDLKIINHNFVYCTYYSQRDIKITIVPLLLNNACCYMIIFRARVVFFLIIFSCNFHISTQ</sequence>
<dbReference type="AlphaFoldDB" id="A0A2C9W346"/>